<comment type="caution">
    <text evidence="1">The sequence shown here is derived from an EMBL/GenBank/DDBJ whole genome shotgun (WGS) entry which is preliminary data.</text>
</comment>
<dbReference type="EMBL" id="NJHN03000119">
    <property type="protein sequence ID" value="KAH9413754.1"/>
    <property type="molecule type" value="Genomic_DNA"/>
</dbReference>
<evidence type="ECO:0000313" key="1">
    <source>
        <dbReference type="EMBL" id="KAH9413754.1"/>
    </source>
</evidence>
<evidence type="ECO:0000313" key="2">
    <source>
        <dbReference type="Proteomes" id="UP000887458"/>
    </source>
</evidence>
<keyword evidence="2" id="KW-1185">Reference proteome</keyword>
<reference evidence="1 2" key="2">
    <citation type="journal article" date="2022" name="Mol. Biol. Evol.">
        <title>Comparative Genomics Reveals Insights into the Divergent Evolution of Astigmatic Mites and Household Pest Adaptations.</title>
        <authorList>
            <person name="Xiong Q."/>
            <person name="Wan A.T."/>
            <person name="Liu X."/>
            <person name="Fung C.S."/>
            <person name="Xiao X."/>
            <person name="Malainual N."/>
            <person name="Hou J."/>
            <person name="Wang L."/>
            <person name="Wang M."/>
            <person name="Yang K.Y."/>
            <person name="Cui Y."/>
            <person name="Leung E.L."/>
            <person name="Nong W."/>
            <person name="Shin S.K."/>
            <person name="Au S.W."/>
            <person name="Jeong K.Y."/>
            <person name="Chew F.T."/>
            <person name="Hui J.H."/>
            <person name="Leung T.F."/>
            <person name="Tungtrongchitr A."/>
            <person name="Zhong N."/>
            <person name="Liu Z."/>
            <person name="Tsui S.K."/>
        </authorList>
    </citation>
    <scope>NUCLEOTIDE SEQUENCE [LARGE SCALE GENOMIC DNA]</scope>
    <source>
        <strain evidence="1">Derp</strain>
    </source>
</reference>
<gene>
    <name evidence="1" type="ORF">DERP_012087</name>
</gene>
<accession>A0ABQ8ITX5</accession>
<sequence>MNYWYWTDDDSMKPSVKMHNELDENEISVNVSSWTTITLFVQLDDLLIQHPFQTFFFSILDRIASVPDRTMMKLLPNVINIPTFAMR</sequence>
<organism evidence="1 2">
    <name type="scientific">Dermatophagoides pteronyssinus</name>
    <name type="common">European house dust mite</name>
    <dbReference type="NCBI Taxonomy" id="6956"/>
    <lineage>
        <taxon>Eukaryota</taxon>
        <taxon>Metazoa</taxon>
        <taxon>Ecdysozoa</taxon>
        <taxon>Arthropoda</taxon>
        <taxon>Chelicerata</taxon>
        <taxon>Arachnida</taxon>
        <taxon>Acari</taxon>
        <taxon>Acariformes</taxon>
        <taxon>Sarcoptiformes</taxon>
        <taxon>Astigmata</taxon>
        <taxon>Psoroptidia</taxon>
        <taxon>Analgoidea</taxon>
        <taxon>Pyroglyphidae</taxon>
        <taxon>Dermatophagoidinae</taxon>
        <taxon>Dermatophagoides</taxon>
    </lineage>
</organism>
<dbReference type="Proteomes" id="UP000887458">
    <property type="component" value="Unassembled WGS sequence"/>
</dbReference>
<reference evidence="1 2" key="1">
    <citation type="journal article" date="2018" name="J. Allergy Clin. Immunol.">
        <title>High-quality assembly of Dermatophagoides pteronyssinus genome and transcriptome reveals a wide range of novel allergens.</title>
        <authorList>
            <person name="Liu X.Y."/>
            <person name="Yang K.Y."/>
            <person name="Wang M.Q."/>
            <person name="Kwok J.S."/>
            <person name="Zeng X."/>
            <person name="Yang Z."/>
            <person name="Xiao X.J."/>
            <person name="Lau C.P."/>
            <person name="Li Y."/>
            <person name="Huang Z.M."/>
            <person name="Ba J.G."/>
            <person name="Yim A.K."/>
            <person name="Ouyang C.Y."/>
            <person name="Ngai S.M."/>
            <person name="Chan T.F."/>
            <person name="Leung E.L."/>
            <person name="Liu L."/>
            <person name="Liu Z.G."/>
            <person name="Tsui S.K."/>
        </authorList>
    </citation>
    <scope>NUCLEOTIDE SEQUENCE [LARGE SCALE GENOMIC DNA]</scope>
    <source>
        <strain evidence="1">Derp</strain>
    </source>
</reference>
<name>A0ABQ8ITX5_DERPT</name>
<protein>
    <submittedName>
        <fullName evidence="1">Uncharacterized protein</fullName>
    </submittedName>
</protein>
<proteinExistence type="predicted"/>